<dbReference type="AlphaFoldDB" id="A0A0D3GEW6"/>
<reference evidence="1" key="1">
    <citation type="journal article" date="2009" name="Rice">
        <title>De Novo Next Generation Sequencing of Plant Genomes.</title>
        <authorList>
            <person name="Rounsley S."/>
            <person name="Marri P.R."/>
            <person name="Yu Y."/>
            <person name="He R."/>
            <person name="Sisneros N."/>
            <person name="Goicoechea J.L."/>
            <person name="Lee S.J."/>
            <person name="Angelova A."/>
            <person name="Kudrna D."/>
            <person name="Luo M."/>
            <person name="Affourtit J."/>
            <person name="Desany B."/>
            <person name="Knight J."/>
            <person name="Niazi F."/>
            <person name="Egholm M."/>
            <person name="Wing R.A."/>
        </authorList>
    </citation>
    <scope>NUCLEOTIDE SEQUENCE [LARGE SCALE GENOMIC DNA]</scope>
    <source>
        <strain evidence="1">cv. IRGC 105608</strain>
    </source>
</reference>
<dbReference type="EnsemblPlants" id="OBART06G09460.1">
    <property type="protein sequence ID" value="OBART06G09460.1"/>
    <property type="gene ID" value="OBART06G09460"/>
</dbReference>
<keyword evidence="2" id="KW-1185">Reference proteome</keyword>
<accession>A0A0D3GEW6</accession>
<dbReference type="Proteomes" id="UP000026960">
    <property type="component" value="Chromosome 6"/>
</dbReference>
<dbReference type="Gramene" id="OBART06G09460.1">
    <property type="protein sequence ID" value="OBART06G09460.1"/>
    <property type="gene ID" value="OBART06G09460"/>
</dbReference>
<name>A0A0D3GEW6_9ORYZ</name>
<evidence type="ECO:0000313" key="1">
    <source>
        <dbReference type="EnsemblPlants" id="OBART06G09460.1"/>
    </source>
</evidence>
<dbReference type="PaxDb" id="65489-OBART06G09460.1"/>
<organism evidence="1">
    <name type="scientific">Oryza barthii</name>
    <dbReference type="NCBI Taxonomy" id="65489"/>
    <lineage>
        <taxon>Eukaryota</taxon>
        <taxon>Viridiplantae</taxon>
        <taxon>Streptophyta</taxon>
        <taxon>Embryophyta</taxon>
        <taxon>Tracheophyta</taxon>
        <taxon>Spermatophyta</taxon>
        <taxon>Magnoliopsida</taxon>
        <taxon>Liliopsida</taxon>
        <taxon>Poales</taxon>
        <taxon>Poaceae</taxon>
        <taxon>BOP clade</taxon>
        <taxon>Oryzoideae</taxon>
        <taxon>Oryzeae</taxon>
        <taxon>Oryzinae</taxon>
        <taxon>Oryza</taxon>
    </lineage>
</organism>
<protein>
    <submittedName>
        <fullName evidence="1">Uncharacterized protein</fullName>
    </submittedName>
</protein>
<sequence>MLGFFNENVRNSIGLYMGYPIETEERIQKAAAALLEASNRSDIGGFGHGGGGGLVRLNPVDLYPSLTLSRVPLHYHF</sequence>
<reference evidence="1" key="2">
    <citation type="submission" date="2015-03" db="UniProtKB">
        <authorList>
            <consortium name="EnsemblPlants"/>
        </authorList>
    </citation>
    <scope>IDENTIFICATION</scope>
</reference>
<dbReference type="HOGENOM" id="CLU_2642023_0_0_1"/>
<evidence type="ECO:0000313" key="2">
    <source>
        <dbReference type="Proteomes" id="UP000026960"/>
    </source>
</evidence>
<proteinExistence type="predicted"/>